<dbReference type="Gene3D" id="3.30.365.10">
    <property type="entry name" value="Aldehyde oxidase/xanthine dehydrogenase, molybdopterin binding domain"/>
    <property type="match status" value="4"/>
</dbReference>
<keyword evidence="3" id="KW-1185">Reference proteome</keyword>
<sequence>MTMIGQALNRVDGPLKVSGKATYAYEHWVDGCEPLYGFIVGATVGAGHITRIDTARAERAPGVHMVMTHHDAPAQGTPDLSIPFEYWRAFPALSGVDVHHFGEPVALVVATTFEQARAAANLIDVDYAGEPGSYDFGAGQDETYAPTGLIYGMIPTDTAVGDLHAGFDSAAVRIDERYTTPFELSQPMEPQASLVVPHGEDLMVYTSTQIVDAARASIAATLQIDPERIHVIAPYVGGGFGSKLRIHFETILAVFAARALGRPVKVAMARQQIFQMTGVRPTSSQRVRLGADRDGRLVAIAHEVTMHTNRHAEFIEPTGTVTRSLYAAPNRLTSHRLTPLDLPRGEDVRAPGEAPGLLAVESAMDELAHALEIDPVELRIRNEPTVDPERGVPFSDRKMVECLREGARRFGWERRPVRPASLREGRWLIGYGMAAAIRGHLQAPTKVVVRVEPDGTAVVRSDMTDIGTGTYTILTQVAADGLGLPPERVRVELGRSEFPVSMGSGGSWGAANSSTAVHRACVGLREKLLATAGGDARSPLHGSDQAGAVFSGGSVSINGASEALDEIVARNYPEGVEAEGETLAMTEDPNYRDYALHSYGAHFAEVAVDVDTAEIRLRRMLGVFSAGRVLNAKTARSQLVGGMIWGVSAALDEEAVVDMRAGGFVNRDLAQYLMPVHADVPRVDAVVLEGFDDKANVLGAKGIGELGICGAGAAVANAVFNATGVRVRDFPITLEKVLPGLPPMGD</sequence>
<dbReference type="SUPFAM" id="SSF56003">
    <property type="entry name" value="Molybdenum cofactor-binding domain"/>
    <property type="match status" value="1"/>
</dbReference>
<dbReference type="InterPro" id="IPR046867">
    <property type="entry name" value="AldOxase/xan_DH_MoCoBD2"/>
</dbReference>
<reference evidence="3" key="1">
    <citation type="journal article" date="2019" name="Int. J. Syst. Evol. Microbiol.">
        <title>The Global Catalogue of Microorganisms (GCM) 10K type strain sequencing project: providing services to taxonomists for standard genome sequencing and annotation.</title>
        <authorList>
            <consortium name="The Broad Institute Genomics Platform"/>
            <consortium name="The Broad Institute Genome Sequencing Center for Infectious Disease"/>
            <person name="Wu L."/>
            <person name="Ma J."/>
        </authorList>
    </citation>
    <scope>NUCLEOTIDE SEQUENCE [LARGE SCALE GENOMIC DNA]</scope>
    <source>
        <strain evidence="3">CCM 7043</strain>
    </source>
</reference>
<dbReference type="Proteomes" id="UP001597114">
    <property type="component" value="Unassembled WGS sequence"/>
</dbReference>
<dbReference type="Pfam" id="PF02738">
    <property type="entry name" value="MoCoBD_1"/>
    <property type="match status" value="1"/>
</dbReference>
<dbReference type="PANTHER" id="PTHR11908">
    <property type="entry name" value="XANTHINE DEHYDROGENASE"/>
    <property type="match status" value="1"/>
</dbReference>
<dbReference type="InterPro" id="IPR000674">
    <property type="entry name" value="Ald_Oxase/Xan_DH_a/b"/>
</dbReference>
<dbReference type="Gene3D" id="3.90.1170.50">
    <property type="entry name" value="Aldehyde oxidase/xanthine dehydrogenase, a/b hammerhead"/>
    <property type="match status" value="1"/>
</dbReference>
<dbReference type="SMART" id="SM01008">
    <property type="entry name" value="Ald_Xan_dh_C"/>
    <property type="match status" value="1"/>
</dbReference>
<dbReference type="InterPro" id="IPR037165">
    <property type="entry name" value="AldOxase/xan_DH_Mopterin-bd_sf"/>
</dbReference>
<dbReference type="EMBL" id="JBHUCO010000051">
    <property type="protein sequence ID" value="MFD1522884.1"/>
    <property type="molecule type" value="Genomic_DNA"/>
</dbReference>
<dbReference type="InterPro" id="IPR008274">
    <property type="entry name" value="AldOxase/xan_DH_MoCoBD1"/>
</dbReference>
<dbReference type="InterPro" id="IPR036856">
    <property type="entry name" value="Ald_Oxase/Xan_DH_a/b_sf"/>
</dbReference>
<dbReference type="Pfam" id="PF01315">
    <property type="entry name" value="Ald_Xan_dh_C"/>
    <property type="match status" value="1"/>
</dbReference>
<dbReference type="PANTHER" id="PTHR11908:SF123">
    <property type="entry name" value="ALDEHYDE OXIDOREDUCTASE MOLYBDENUM-BINDING SUBUNIT PAOC"/>
    <property type="match status" value="1"/>
</dbReference>
<proteinExistence type="predicted"/>
<protein>
    <submittedName>
        <fullName evidence="2">Xanthine dehydrogenase family protein molybdopterin-binding subunit</fullName>
    </submittedName>
</protein>
<comment type="caution">
    <text evidence="2">The sequence shown here is derived from an EMBL/GenBank/DDBJ whole genome shotgun (WGS) entry which is preliminary data.</text>
</comment>
<feature type="domain" description="Aldehyde oxidase/xanthine dehydrogenase a/b hammerhead" evidence="1">
    <location>
        <begin position="18"/>
        <end position="131"/>
    </location>
</feature>
<organism evidence="2 3">
    <name type="scientific">Pseudonocardia yunnanensis</name>
    <dbReference type="NCBI Taxonomy" id="58107"/>
    <lineage>
        <taxon>Bacteria</taxon>
        <taxon>Bacillati</taxon>
        <taxon>Actinomycetota</taxon>
        <taxon>Actinomycetes</taxon>
        <taxon>Pseudonocardiales</taxon>
        <taxon>Pseudonocardiaceae</taxon>
        <taxon>Pseudonocardia</taxon>
    </lineage>
</organism>
<dbReference type="Pfam" id="PF20256">
    <property type="entry name" value="MoCoBD_2"/>
    <property type="match status" value="1"/>
</dbReference>
<evidence type="ECO:0000259" key="1">
    <source>
        <dbReference type="SMART" id="SM01008"/>
    </source>
</evidence>
<dbReference type="InterPro" id="IPR016208">
    <property type="entry name" value="Ald_Oxase/xanthine_DH-like"/>
</dbReference>
<name>A0ABW4F967_9PSEU</name>
<dbReference type="RefSeq" id="WP_344719714.1">
    <property type="nucleotide sequence ID" value="NZ_BAAAUS010000005.1"/>
</dbReference>
<accession>A0ABW4F967</accession>
<evidence type="ECO:0000313" key="3">
    <source>
        <dbReference type="Proteomes" id="UP001597114"/>
    </source>
</evidence>
<evidence type="ECO:0000313" key="2">
    <source>
        <dbReference type="EMBL" id="MFD1522884.1"/>
    </source>
</evidence>
<dbReference type="SUPFAM" id="SSF54665">
    <property type="entry name" value="CO dehydrogenase molybdoprotein N-domain-like"/>
    <property type="match status" value="1"/>
</dbReference>
<gene>
    <name evidence="2" type="ORF">ACFSJD_35715</name>
</gene>